<reference evidence="1 2" key="1">
    <citation type="submission" date="2024-01" db="EMBL/GenBank/DDBJ databases">
        <title>Complete genome of Cladobotryum mycophilum ATHUM6906.</title>
        <authorList>
            <person name="Christinaki A.C."/>
            <person name="Myridakis A.I."/>
            <person name="Kouvelis V.N."/>
        </authorList>
    </citation>
    <scope>NUCLEOTIDE SEQUENCE [LARGE SCALE GENOMIC DNA]</scope>
    <source>
        <strain evidence="1 2">ATHUM6906</strain>
    </source>
</reference>
<gene>
    <name evidence="1" type="ORF">PT974_04328</name>
</gene>
<proteinExistence type="predicted"/>
<accession>A0ABR0SUV4</accession>
<evidence type="ECO:0008006" key="3">
    <source>
        <dbReference type="Google" id="ProtNLM"/>
    </source>
</evidence>
<sequence>MDRLRNVKGAGMYLDLVRRTPECTKSPLRIPRNVSAELAADVDRENSLRYAVLQDLVQVVHASSSVIEFGTGLVSSPVCILPPAVWKEIFFQADLVDGVMLALTCKALLTMACYFKLQVPELWKHKSLVGKNSFGANKASHDTMEACECGQLEEIIRRYRPTFQKRRRLHTKWNICIDCSSLRPTRMAHWHMKLQTDIARETREMEGREISIRETEEYRDGIIAFWRRSSEQCPGCRLAFYRLYEMHDEDE</sequence>
<comment type="caution">
    <text evidence="1">The sequence shown here is derived from an EMBL/GenBank/DDBJ whole genome shotgun (WGS) entry which is preliminary data.</text>
</comment>
<keyword evidence="2" id="KW-1185">Reference proteome</keyword>
<organism evidence="1 2">
    <name type="scientific">Cladobotryum mycophilum</name>
    <dbReference type="NCBI Taxonomy" id="491253"/>
    <lineage>
        <taxon>Eukaryota</taxon>
        <taxon>Fungi</taxon>
        <taxon>Dikarya</taxon>
        <taxon>Ascomycota</taxon>
        <taxon>Pezizomycotina</taxon>
        <taxon>Sordariomycetes</taxon>
        <taxon>Hypocreomycetidae</taxon>
        <taxon>Hypocreales</taxon>
        <taxon>Hypocreaceae</taxon>
        <taxon>Cladobotryum</taxon>
    </lineage>
</organism>
<protein>
    <recommendedName>
        <fullName evidence="3">F-box domain-containing protein</fullName>
    </recommendedName>
</protein>
<evidence type="ECO:0000313" key="1">
    <source>
        <dbReference type="EMBL" id="KAK5995909.1"/>
    </source>
</evidence>
<evidence type="ECO:0000313" key="2">
    <source>
        <dbReference type="Proteomes" id="UP001338125"/>
    </source>
</evidence>
<dbReference type="EMBL" id="JAVFKD010000004">
    <property type="protein sequence ID" value="KAK5995909.1"/>
    <property type="molecule type" value="Genomic_DNA"/>
</dbReference>
<dbReference type="Proteomes" id="UP001338125">
    <property type="component" value="Unassembled WGS sequence"/>
</dbReference>
<name>A0ABR0SUV4_9HYPO</name>